<protein>
    <recommendedName>
        <fullName evidence="9">TauD/TfdA-like domain-containing protein</fullName>
    </recommendedName>
</protein>
<feature type="region of interest" description="Disordered" evidence="6">
    <location>
        <begin position="658"/>
        <end position="708"/>
    </location>
</feature>
<name>A0A0G4GRP7_9ALVE</name>
<dbReference type="InterPro" id="IPR003689">
    <property type="entry name" value="ZIP"/>
</dbReference>
<keyword evidence="4" id="KW-0560">Oxidoreductase</keyword>
<feature type="transmembrane region" description="Helical" evidence="7">
    <location>
        <begin position="587"/>
        <end position="609"/>
    </location>
</feature>
<accession>A0A0G4GRP7</accession>
<dbReference type="GO" id="GO:0016020">
    <property type="term" value="C:membrane"/>
    <property type="evidence" value="ECO:0007669"/>
    <property type="project" value="UniProtKB-SubCell"/>
</dbReference>
<feature type="signal peptide" evidence="8">
    <location>
        <begin position="1"/>
        <end position="31"/>
    </location>
</feature>
<keyword evidence="8" id="KW-0732">Signal</keyword>
<evidence type="ECO:0000313" key="10">
    <source>
        <dbReference type="EMBL" id="CEM33255.1"/>
    </source>
</evidence>
<evidence type="ECO:0000256" key="2">
    <source>
        <dbReference type="ARBA" id="ARBA00022692"/>
    </source>
</evidence>
<evidence type="ECO:0000256" key="5">
    <source>
        <dbReference type="ARBA" id="ARBA00023136"/>
    </source>
</evidence>
<feature type="transmembrane region" description="Helical" evidence="7">
    <location>
        <begin position="783"/>
        <end position="803"/>
    </location>
</feature>
<dbReference type="GO" id="GO:0016491">
    <property type="term" value="F:oxidoreductase activity"/>
    <property type="evidence" value="ECO:0007669"/>
    <property type="project" value="UniProtKB-KW"/>
</dbReference>
<dbReference type="EMBL" id="CDMZ01001483">
    <property type="protein sequence ID" value="CEM33255.1"/>
    <property type="molecule type" value="Genomic_DNA"/>
</dbReference>
<evidence type="ECO:0000256" key="3">
    <source>
        <dbReference type="ARBA" id="ARBA00022989"/>
    </source>
</evidence>
<dbReference type="Gene3D" id="3.60.130.10">
    <property type="entry name" value="Clavaminate synthase-like"/>
    <property type="match status" value="1"/>
</dbReference>
<keyword evidence="3 7" id="KW-1133">Transmembrane helix</keyword>
<evidence type="ECO:0000256" key="6">
    <source>
        <dbReference type="SAM" id="MobiDB-lite"/>
    </source>
</evidence>
<evidence type="ECO:0000256" key="4">
    <source>
        <dbReference type="ARBA" id="ARBA00023002"/>
    </source>
</evidence>
<comment type="subcellular location">
    <subcellularLocation>
        <location evidence="1">Membrane</location>
        <topology evidence="1">Multi-pass membrane protein</topology>
    </subcellularLocation>
</comment>
<feature type="domain" description="TauD/TfdA-like" evidence="9">
    <location>
        <begin position="98"/>
        <end position="373"/>
    </location>
</feature>
<feature type="chain" id="PRO_5005191084" description="TauD/TfdA-like domain-containing protein" evidence="8">
    <location>
        <begin position="32"/>
        <end position="881"/>
    </location>
</feature>
<feature type="transmembrane region" description="Helical" evidence="7">
    <location>
        <begin position="629"/>
        <end position="652"/>
    </location>
</feature>
<keyword evidence="2 7" id="KW-0812">Transmembrane</keyword>
<feature type="compositionally biased region" description="Basic and acidic residues" evidence="6">
    <location>
        <begin position="33"/>
        <end position="47"/>
    </location>
</feature>
<evidence type="ECO:0000256" key="8">
    <source>
        <dbReference type="SAM" id="SignalP"/>
    </source>
</evidence>
<feature type="region of interest" description="Disordered" evidence="6">
    <location>
        <begin position="33"/>
        <end position="62"/>
    </location>
</feature>
<proteinExistence type="predicted"/>
<dbReference type="PANTHER" id="PTHR11040">
    <property type="entry name" value="ZINC/IRON TRANSPORTER"/>
    <property type="match status" value="1"/>
</dbReference>
<evidence type="ECO:0000259" key="9">
    <source>
        <dbReference type="Pfam" id="PF02668"/>
    </source>
</evidence>
<dbReference type="Pfam" id="PF02668">
    <property type="entry name" value="TauD"/>
    <property type="match status" value="1"/>
</dbReference>
<organism evidence="10">
    <name type="scientific">Chromera velia CCMP2878</name>
    <dbReference type="NCBI Taxonomy" id="1169474"/>
    <lineage>
        <taxon>Eukaryota</taxon>
        <taxon>Sar</taxon>
        <taxon>Alveolata</taxon>
        <taxon>Colpodellida</taxon>
        <taxon>Chromeraceae</taxon>
        <taxon>Chromera</taxon>
    </lineage>
</organism>
<feature type="compositionally biased region" description="Polar residues" evidence="6">
    <location>
        <begin position="670"/>
        <end position="687"/>
    </location>
</feature>
<reference evidence="10" key="1">
    <citation type="submission" date="2014-11" db="EMBL/GenBank/DDBJ databases">
        <authorList>
            <person name="Otto D Thomas"/>
            <person name="Naeem Raeece"/>
        </authorList>
    </citation>
    <scope>NUCLEOTIDE SEQUENCE</scope>
</reference>
<feature type="transmembrane region" description="Helical" evidence="7">
    <location>
        <begin position="815"/>
        <end position="835"/>
    </location>
</feature>
<dbReference type="InterPro" id="IPR042098">
    <property type="entry name" value="TauD-like_sf"/>
</dbReference>
<dbReference type="InterPro" id="IPR003819">
    <property type="entry name" value="TauD/TfdA-like"/>
</dbReference>
<dbReference type="SUPFAM" id="SSF51197">
    <property type="entry name" value="Clavaminate synthase-like"/>
    <property type="match status" value="1"/>
</dbReference>
<dbReference type="AlphaFoldDB" id="A0A0G4GRP7"/>
<dbReference type="GO" id="GO:0005385">
    <property type="term" value="F:zinc ion transmembrane transporter activity"/>
    <property type="evidence" value="ECO:0007669"/>
    <property type="project" value="TreeGrafter"/>
</dbReference>
<sequence length="881" mass="95203">MRFQGCTEKYRGLRVAARLLSLSLSLSVSISVPERETVRPPTEERLPSHGHSNTSAPISVGPSEVLTSIDGLSFRTQPFCSESEARDPQTRGLQVDSGLDLLKDTDSKRVVEGLKALTSEHGFLVIRNQLNPDGSPLSEEQLETVGQRFGKLNPQKPVHKANTGKKVTRISNDPELGNQQVGVLWHIEYICTASVQRYLILYAAAANDRTTPTQISPTAAAVENLSDSQYEFLRRLYIQVEPEEGGLRPTLIEHEHTGRPVVVSRLYDLLSEDHPAARKSATHGCARRPLSKDRFMFFLGEIPQEGGTPVKYWNFREIKRMRETGELVELSREETGTVAAFLYDLFEANSVKLRWATRPGDFLLIDNFASVHQVASEAIQSVEEIGLRLLFKLYVIDQEGVPKGERKAYFVAPSRVKSSSESADGFSGRQILDRCLGVKARTGEEIQSLAESDLNSNPGVSISECMRYKGGGNGQADGEETASVSLWGSQGHGHEETSRLLFVGECWPKEAVLGAQDENNPLPVETMAKQLLAAARVRALHGVGDISDHSISEANIGIAFGFVIIAAASTAVGGGIALLVDRRFDRRVLACGLGVAAGVMIAVSLGELLTETIHGFEDAGWDAAVSLTLAYLCVFSGVVIGKLCDMLVHYLLPGGAHKHEDTSHEPSGPQDKTPQEQNENADQTPQSHADEESPTAAGGTDEARMVKGKEARQEMKRLSFATFIALTLHNMPEGVAVFVAALFDTQLGIVIAIAIALHNIPEGFAVAIPYLAGTGKRLQALGWAALSGVAELVGGCIGALVIFVTNRDLQLSSSGFAVCFGLTAGVMLFVAFAELAPAAYTYDSGRFWAHFSILLGIAVMALSDIILAAVEGGEEEEHAHE</sequence>
<dbReference type="VEuPathDB" id="CryptoDB:Cvel_23095"/>
<feature type="transmembrane region" description="Helical" evidence="7">
    <location>
        <begin position="556"/>
        <end position="580"/>
    </location>
</feature>
<feature type="transmembrane region" description="Helical" evidence="7">
    <location>
        <begin position="847"/>
        <end position="870"/>
    </location>
</feature>
<dbReference type="PANTHER" id="PTHR11040:SF205">
    <property type="entry name" value="ZINC TRANSPORTER ZUPT"/>
    <property type="match status" value="1"/>
</dbReference>
<dbReference type="Pfam" id="PF02535">
    <property type="entry name" value="Zip"/>
    <property type="match status" value="1"/>
</dbReference>
<keyword evidence="5 7" id="KW-0472">Membrane</keyword>
<gene>
    <name evidence="10" type="ORF">Cvel_23095</name>
</gene>
<evidence type="ECO:0000256" key="7">
    <source>
        <dbReference type="SAM" id="Phobius"/>
    </source>
</evidence>
<evidence type="ECO:0000256" key="1">
    <source>
        <dbReference type="ARBA" id="ARBA00004141"/>
    </source>
</evidence>